<feature type="region of interest" description="Disordered" evidence="1">
    <location>
        <begin position="55"/>
        <end position="78"/>
    </location>
</feature>
<dbReference type="EMBL" id="LXQA010626277">
    <property type="protein sequence ID" value="MCI62838.1"/>
    <property type="molecule type" value="Genomic_DNA"/>
</dbReference>
<dbReference type="Proteomes" id="UP000265520">
    <property type="component" value="Unassembled WGS sequence"/>
</dbReference>
<accession>A0A392TPL2</accession>
<evidence type="ECO:0000313" key="3">
    <source>
        <dbReference type="Proteomes" id="UP000265520"/>
    </source>
</evidence>
<organism evidence="2 3">
    <name type="scientific">Trifolium medium</name>
    <dbReference type="NCBI Taxonomy" id="97028"/>
    <lineage>
        <taxon>Eukaryota</taxon>
        <taxon>Viridiplantae</taxon>
        <taxon>Streptophyta</taxon>
        <taxon>Embryophyta</taxon>
        <taxon>Tracheophyta</taxon>
        <taxon>Spermatophyta</taxon>
        <taxon>Magnoliopsida</taxon>
        <taxon>eudicotyledons</taxon>
        <taxon>Gunneridae</taxon>
        <taxon>Pentapetalae</taxon>
        <taxon>rosids</taxon>
        <taxon>fabids</taxon>
        <taxon>Fabales</taxon>
        <taxon>Fabaceae</taxon>
        <taxon>Papilionoideae</taxon>
        <taxon>50 kb inversion clade</taxon>
        <taxon>NPAAA clade</taxon>
        <taxon>Hologalegina</taxon>
        <taxon>IRL clade</taxon>
        <taxon>Trifolieae</taxon>
        <taxon>Trifolium</taxon>
    </lineage>
</organism>
<dbReference type="PANTHER" id="PTHR34222">
    <property type="entry name" value="GAG_PRE-INTEGRS DOMAIN-CONTAINING PROTEIN"/>
    <property type="match status" value="1"/>
</dbReference>
<comment type="caution">
    <text evidence="2">The sequence shown here is derived from an EMBL/GenBank/DDBJ whole genome shotgun (WGS) entry which is preliminary data.</text>
</comment>
<dbReference type="PANTHER" id="PTHR34222:SF99">
    <property type="entry name" value="PROTEIN, PUTATIVE-RELATED"/>
    <property type="match status" value="1"/>
</dbReference>
<protein>
    <submittedName>
        <fullName evidence="2">Retrovirus-related pol polyprotein from transposon TNT 1-94</fullName>
    </submittedName>
</protein>
<dbReference type="AlphaFoldDB" id="A0A392TPL2"/>
<evidence type="ECO:0000313" key="2">
    <source>
        <dbReference type="EMBL" id="MCI62838.1"/>
    </source>
</evidence>
<feature type="non-terminal residue" evidence="2">
    <location>
        <position position="78"/>
    </location>
</feature>
<evidence type="ECO:0000256" key="1">
    <source>
        <dbReference type="SAM" id="MobiDB-lite"/>
    </source>
</evidence>
<sequence length="78" mass="8662">MHFLTGLNDEFNTVKYQILLLDLLLSITKIFSMVLQFERQNCAPKLDDSKALVNASAGKPQGSGYGRSGNGSKRYCTF</sequence>
<reference evidence="2 3" key="1">
    <citation type="journal article" date="2018" name="Front. Plant Sci.">
        <title>Red Clover (Trifolium pratense) and Zigzag Clover (T. medium) - A Picture of Genomic Similarities and Differences.</title>
        <authorList>
            <person name="Dluhosova J."/>
            <person name="Istvanek J."/>
            <person name="Nedelnik J."/>
            <person name="Repkova J."/>
        </authorList>
    </citation>
    <scope>NUCLEOTIDE SEQUENCE [LARGE SCALE GENOMIC DNA]</scope>
    <source>
        <strain evidence="3">cv. 10/8</strain>
        <tissue evidence="2">Leaf</tissue>
    </source>
</reference>
<proteinExistence type="predicted"/>
<name>A0A392TPL2_9FABA</name>
<keyword evidence="3" id="KW-1185">Reference proteome</keyword>